<protein>
    <submittedName>
        <fullName evidence="1">Uncharacterized protein</fullName>
    </submittedName>
</protein>
<dbReference type="Proteomes" id="UP000317494">
    <property type="component" value="Unassembled WGS sequence"/>
</dbReference>
<dbReference type="VEuPathDB" id="FungiDB:SeMB42_g02776"/>
<comment type="caution">
    <text evidence="1">The sequence shown here is derived from an EMBL/GenBank/DDBJ whole genome shotgun (WGS) entry which is preliminary data.</text>
</comment>
<reference evidence="1 2" key="1">
    <citation type="journal article" date="2019" name="Sci. Rep.">
        <title>Comparative genomics of chytrid fungi reveal insights into the obligate biotrophic and pathogenic lifestyle of Synchytrium endobioticum.</title>
        <authorList>
            <person name="van de Vossenberg B.T.L.H."/>
            <person name="Warris S."/>
            <person name="Nguyen H.D.T."/>
            <person name="van Gent-Pelzer M.P.E."/>
            <person name="Joly D.L."/>
            <person name="van de Geest H.C."/>
            <person name="Bonants P.J.M."/>
            <person name="Smith D.S."/>
            <person name="Levesque C.A."/>
            <person name="van der Lee T.A.J."/>
        </authorList>
    </citation>
    <scope>NUCLEOTIDE SEQUENCE [LARGE SCALE GENOMIC DNA]</scope>
    <source>
        <strain evidence="1 2">MB42</strain>
    </source>
</reference>
<evidence type="ECO:0000313" key="2">
    <source>
        <dbReference type="Proteomes" id="UP000317494"/>
    </source>
</evidence>
<name>A0A507DDR2_9FUNG</name>
<keyword evidence="2" id="KW-1185">Reference proteome</keyword>
<organism evidence="1 2">
    <name type="scientific">Synchytrium endobioticum</name>
    <dbReference type="NCBI Taxonomy" id="286115"/>
    <lineage>
        <taxon>Eukaryota</taxon>
        <taxon>Fungi</taxon>
        <taxon>Fungi incertae sedis</taxon>
        <taxon>Chytridiomycota</taxon>
        <taxon>Chytridiomycota incertae sedis</taxon>
        <taxon>Chytridiomycetes</taxon>
        <taxon>Synchytriales</taxon>
        <taxon>Synchytriaceae</taxon>
        <taxon>Synchytrium</taxon>
    </lineage>
</organism>
<accession>A0A507DDR2</accession>
<sequence length="70" mass="8074">MKDRTNYSDVPDAIHSGLLNDRVGRWPMSNRDCTARVRNVPPRSWCISKLSKARKVSSYTKPRPQSPYLI</sequence>
<evidence type="ECO:0000313" key="1">
    <source>
        <dbReference type="EMBL" id="TPX49008.1"/>
    </source>
</evidence>
<dbReference type="AlphaFoldDB" id="A0A507DDR2"/>
<proteinExistence type="predicted"/>
<dbReference type="EMBL" id="QEAN01000090">
    <property type="protein sequence ID" value="TPX49008.1"/>
    <property type="molecule type" value="Genomic_DNA"/>
</dbReference>
<gene>
    <name evidence="1" type="ORF">SeMB42_g02776</name>
</gene>